<dbReference type="KEGG" id="aon:DEH84_03940"/>
<dbReference type="OrthoDB" id="5622143at2"/>
<keyword evidence="2" id="KW-1185">Reference proteome</keyword>
<dbReference type="Proteomes" id="UP000244892">
    <property type="component" value="Chromosome"/>
</dbReference>
<evidence type="ECO:0000313" key="1">
    <source>
        <dbReference type="EMBL" id="AWI52661.1"/>
    </source>
</evidence>
<dbReference type="EMBL" id="CP029210">
    <property type="protein sequence ID" value="AWI52661.1"/>
    <property type="molecule type" value="Genomic_DNA"/>
</dbReference>
<name>A0A2U8FNM8_9BURK</name>
<organism evidence="1 2">
    <name type="scientific">Aquabacterium olei</name>
    <dbReference type="NCBI Taxonomy" id="1296669"/>
    <lineage>
        <taxon>Bacteria</taxon>
        <taxon>Pseudomonadati</taxon>
        <taxon>Pseudomonadota</taxon>
        <taxon>Betaproteobacteria</taxon>
        <taxon>Burkholderiales</taxon>
        <taxon>Aquabacterium</taxon>
    </lineage>
</organism>
<protein>
    <submittedName>
        <fullName evidence="1">Uncharacterized protein</fullName>
    </submittedName>
</protein>
<dbReference type="Pfam" id="PF22396">
    <property type="entry name" value="DUF6976"/>
    <property type="match status" value="1"/>
</dbReference>
<dbReference type="InterPro" id="IPR054249">
    <property type="entry name" value="DUF6976"/>
</dbReference>
<evidence type="ECO:0000313" key="2">
    <source>
        <dbReference type="Proteomes" id="UP000244892"/>
    </source>
</evidence>
<proteinExistence type="predicted"/>
<gene>
    <name evidence="1" type="ORF">DEH84_03940</name>
</gene>
<dbReference type="AlphaFoldDB" id="A0A2U8FNM8"/>
<accession>A0A2U8FNM8</accession>
<sequence length="344" mass="36731">MGEGSACRSCPADQSVRMSMNQLISLQAAIDLIQQGKALSLAGTEATLDKLPAGNWIAGTIPYFMVAEGGTVVQDDRVFATDLSDVGNVTLACYGASELEGIAGHAPDNGFALTIIPAASETHRRFSAEAASYKDAFLKPTVGWIAGVHLNDLGKASPKVYDGRTATKHTDRAVVAYVALPEDKLVQVDIVNLFEPDGQDTLRFHDTSFNVRECEVNGEKVNFAEYVNRRGLAHGQLPLVGDFAGAHVNVSLQKVHADHVDLYAPVFPGVDYHFASPVSDYAAAFRSRLADQDTSGTVVSCNCILNFVFGELEGKAIGGVQGPATFGEIAYQLVNQTLVNVRVL</sequence>
<reference evidence="1 2" key="1">
    <citation type="submission" date="2018-05" db="EMBL/GenBank/DDBJ databases">
        <title>complete genome sequence of Aquabacterium olei NBRC 110486.</title>
        <authorList>
            <person name="Tang B."/>
            <person name="Chang J."/>
            <person name="Zhang L."/>
            <person name="Yang H."/>
        </authorList>
    </citation>
    <scope>NUCLEOTIDE SEQUENCE [LARGE SCALE GENOMIC DNA]</scope>
    <source>
        <strain evidence="1 2">NBRC 110486</strain>
    </source>
</reference>